<name>A0A346Y6Y2_9ACTN</name>
<geneLocation type="plasmid" evidence="2">
    <name>pedy32-46i</name>
</geneLocation>
<dbReference type="RefSeq" id="WP_164711186.1">
    <property type="nucleotide sequence ID" value="NZ_CP031166.1"/>
</dbReference>
<sequence length="656" mass="68307">MVLVVGVAAAVISALVGATASRTYAERFDRELTTSRELADELLAQVAADLTDNPHQPLQQVMEGERDRVCAADASVRTAGESWPLERCGADWTYLAWDDPTVQLAPGQAAFTLVRDHARSRWTITALGKAAIDPSRPLIEAGWQRTIVRSSLADTTAFATGDLDLASLYENADDTTADGLVVYASGQVVLPTDSGDGVPDTIINAVVAADPVSGSGGFLGNDNNICGGTTPCPERVLLMDPDGVHADVRHLAAQPWTIATAQAGVAQSIAIGCPGTGAEPGAFLRAVDRDGDGEPDDVDGDGDLLRPDGRIDVGDGVPATSHLCLNPGQRLYDVTSGTVVTVPASTAVNITPVRAVTGRLSSTDPTTLTSSAVRIRWRTDGTEPDGNDCATACDLTRVSASAANDGVHPGTEAFWDPAGTGADEVVVWPPSTGVVVSPTDTYLGWCDDHLDRTGSCDFDLDGNANPSVDWVDPLTIIAGTVAHPANLWIGNSQVADVPLGLVATGDLVMGYWARQPYADLLVEAHGTALGLGDASGRVVAISNFPSLRATLPYANGVATWPSPIRTAPAVVCTPADNNALCAENVAAELRWVGSIAAPNLRLDSNAFDRTVLIPTPASVDTPPPMYPSADPRWRTLTTAPYSAHSACDAAVCTTTP</sequence>
<gene>
    <name evidence="1" type="ORF">DVS28_b0489</name>
</gene>
<keyword evidence="2" id="KW-1185">Reference proteome</keyword>
<dbReference type="AlphaFoldDB" id="A0A346Y6Y2"/>
<proteinExistence type="predicted"/>
<reference evidence="1 2" key="1">
    <citation type="submission" date="2018-09" db="EMBL/GenBank/DDBJ databases">
        <title>Complete genome sequence of Euzebya sp. DY32-46 isolated from seawater of Pacific Ocean.</title>
        <authorList>
            <person name="Xu L."/>
            <person name="Wu Y.-H."/>
            <person name="Xu X.-W."/>
        </authorList>
    </citation>
    <scope>NUCLEOTIDE SEQUENCE [LARGE SCALE GENOMIC DNA]</scope>
    <source>
        <strain evidence="1 2">DY32-46</strain>
        <plasmid evidence="2">pedy32-46i</plasmid>
    </source>
</reference>
<keyword evidence="1" id="KW-0614">Plasmid</keyword>
<protein>
    <submittedName>
        <fullName evidence="1">Uncharacterized protein</fullName>
    </submittedName>
</protein>
<organism evidence="1 2">
    <name type="scientific">Euzebya pacifica</name>
    <dbReference type="NCBI Taxonomy" id="1608957"/>
    <lineage>
        <taxon>Bacteria</taxon>
        <taxon>Bacillati</taxon>
        <taxon>Actinomycetota</taxon>
        <taxon>Nitriliruptoria</taxon>
        <taxon>Euzebyales</taxon>
    </lineage>
</organism>
<dbReference type="KEGG" id="euz:DVS28_b0489"/>
<accession>A0A346Y6Y2</accession>
<evidence type="ECO:0000313" key="2">
    <source>
        <dbReference type="Proteomes" id="UP000264006"/>
    </source>
</evidence>
<evidence type="ECO:0000313" key="1">
    <source>
        <dbReference type="EMBL" id="AXV10229.1"/>
    </source>
</evidence>
<dbReference type="EMBL" id="CP031166">
    <property type="protein sequence ID" value="AXV10229.1"/>
    <property type="molecule type" value="Genomic_DNA"/>
</dbReference>
<dbReference type="Proteomes" id="UP000264006">
    <property type="component" value="Plasmid pEDY32-46I"/>
</dbReference>